<sequence length="272" mass="30875">MSAQSKATHSSIKTEPTATSVSSTQRDEYNIGRNQDGSYDVQLLGLKVMHGEVWVHLHYIAANTDEWKEERRYEMSNHANKRALTEYIFRQLNKKPDVRFGPIIDRYLQGCQVNVDAMRVAARALYEGRQQNHTGTNEAIKNTGAKMSRGAKKAANDVKEQPPKDSNGTGGAKKTSNHAKEQPPKDSNPKPQKQKKMTTVKPSQQESSQGSNKTAENREMKCRKGSQCRNSKYRGPERKYQDQRREPNQVMTISMAEKILKKQKSKSTKIHK</sequence>
<feature type="compositionally biased region" description="Polar residues" evidence="1">
    <location>
        <begin position="200"/>
        <end position="214"/>
    </location>
</feature>
<protein>
    <submittedName>
        <fullName evidence="2">Uncharacterized protein</fullName>
    </submittedName>
</protein>
<accession>A0A8R1U6H8</accession>
<dbReference type="Proteomes" id="UP000005239">
    <property type="component" value="Unassembled WGS sequence"/>
</dbReference>
<accession>A0A2A6CUK2</accession>
<feature type="compositionally biased region" description="Polar residues" evidence="1">
    <location>
        <begin position="1"/>
        <end position="24"/>
    </location>
</feature>
<gene>
    <name evidence="2" type="primary">WBGene00095256</name>
</gene>
<feature type="compositionally biased region" description="Basic and acidic residues" evidence="1">
    <location>
        <begin position="178"/>
        <end position="188"/>
    </location>
</feature>
<dbReference type="EnsemblMetazoa" id="PPA05702.1">
    <property type="protein sequence ID" value="PPA05702.1"/>
    <property type="gene ID" value="WBGene00095256"/>
</dbReference>
<dbReference type="AlphaFoldDB" id="A0A2A6CUK2"/>
<feature type="region of interest" description="Disordered" evidence="1">
    <location>
        <begin position="1"/>
        <end position="33"/>
    </location>
</feature>
<feature type="region of interest" description="Disordered" evidence="1">
    <location>
        <begin position="133"/>
        <end position="250"/>
    </location>
</feature>
<feature type="compositionally biased region" description="Basic and acidic residues" evidence="1">
    <location>
        <begin position="234"/>
        <end position="247"/>
    </location>
</feature>
<keyword evidence="3" id="KW-1185">Reference proteome</keyword>
<organism evidence="2 3">
    <name type="scientific">Pristionchus pacificus</name>
    <name type="common">Parasitic nematode worm</name>
    <dbReference type="NCBI Taxonomy" id="54126"/>
    <lineage>
        <taxon>Eukaryota</taxon>
        <taxon>Metazoa</taxon>
        <taxon>Ecdysozoa</taxon>
        <taxon>Nematoda</taxon>
        <taxon>Chromadorea</taxon>
        <taxon>Rhabditida</taxon>
        <taxon>Rhabditina</taxon>
        <taxon>Diplogasteromorpha</taxon>
        <taxon>Diplogasteroidea</taxon>
        <taxon>Neodiplogasteridae</taxon>
        <taxon>Pristionchus</taxon>
    </lineage>
</organism>
<reference evidence="3" key="1">
    <citation type="journal article" date="2008" name="Nat. Genet.">
        <title>The Pristionchus pacificus genome provides a unique perspective on nematode lifestyle and parasitism.</title>
        <authorList>
            <person name="Dieterich C."/>
            <person name="Clifton S.W."/>
            <person name="Schuster L.N."/>
            <person name="Chinwalla A."/>
            <person name="Delehaunty K."/>
            <person name="Dinkelacker I."/>
            <person name="Fulton L."/>
            <person name="Fulton R."/>
            <person name="Godfrey J."/>
            <person name="Minx P."/>
            <person name="Mitreva M."/>
            <person name="Roeseler W."/>
            <person name="Tian H."/>
            <person name="Witte H."/>
            <person name="Yang S.P."/>
            <person name="Wilson R.K."/>
            <person name="Sommer R.J."/>
        </authorList>
    </citation>
    <scope>NUCLEOTIDE SEQUENCE [LARGE SCALE GENOMIC DNA]</scope>
    <source>
        <strain evidence="3">PS312</strain>
    </source>
</reference>
<evidence type="ECO:0000313" key="3">
    <source>
        <dbReference type="Proteomes" id="UP000005239"/>
    </source>
</evidence>
<feature type="compositionally biased region" description="Basic and acidic residues" evidence="1">
    <location>
        <begin position="154"/>
        <end position="163"/>
    </location>
</feature>
<name>A0A2A6CUK2_PRIPA</name>
<proteinExistence type="predicted"/>
<reference evidence="2" key="2">
    <citation type="submission" date="2022-06" db="UniProtKB">
        <authorList>
            <consortium name="EnsemblMetazoa"/>
        </authorList>
    </citation>
    <scope>IDENTIFICATION</scope>
    <source>
        <strain evidence="2">PS312</strain>
    </source>
</reference>
<evidence type="ECO:0000313" key="2">
    <source>
        <dbReference type="EnsemblMetazoa" id="PPA05702.1"/>
    </source>
</evidence>
<evidence type="ECO:0000256" key="1">
    <source>
        <dbReference type="SAM" id="MobiDB-lite"/>
    </source>
</evidence>